<dbReference type="Proteomes" id="UP000319068">
    <property type="component" value="Chromosome"/>
</dbReference>
<dbReference type="RefSeq" id="WP_137280286.1">
    <property type="nucleotide sequence ID" value="NZ_BSTG01000001.1"/>
</dbReference>
<proteinExistence type="predicted"/>
<evidence type="ECO:0000313" key="2">
    <source>
        <dbReference type="EMBL" id="QDP75372.1"/>
    </source>
</evidence>
<dbReference type="EMBL" id="CP041694">
    <property type="protein sequence ID" value="QDP75372.1"/>
    <property type="molecule type" value="Genomic_DNA"/>
</dbReference>
<organism evidence="2 3">
    <name type="scientific">Cellulosimicrobium cellulans</name>
    <name type="common">Arthrobacter luteus</name>
    <dbReference type="NCBI Taxonomy" id="1710"/>
    <lineage>
        <taxon>Bacteria</taxon>
        <taxon>Bacillati</taxon>
        <taxon>Actinomycetota</taxon>
        <taxon>Actinomycetes</taxon>
        <taxon>Micrococcales</taxon>
        <taxon>Promicromonosporaceae</taxon>
        <taxon>Cellulosimicrobium</taxon>
    </lineage>
</organism>
<evidence type="ECO:0000256" key="1">
    <source>
        <dbReference type="SAM" id="MobiDB-lite"/>
    </source>
</evidence>
<name>A0ABX5XAX9_CELCE</name>
<reference evidence="2 3" key="1">
    <citation type="submission" date="2019-07" db="EMBL/GenBank/DDBJ databases">
        <title>Complete Genome Sequence and Methylome Analysis of Arthrobacter luteus NEB113.</title>
        <authorList>
            <person name="Fomenkov A."/>
            <person name="Anton B.P."/>
            <person name="Vincze T."/>
            <person name="Roberts R.J."/>
        </authorList>
    </citation>
    <scope>NUCLEOTIDE SEQUENCE [LARGE SCALE GENOMIC DNA]</scope>
    <source>
        <strain evidence="2 3">NEB113</strain>
    </source>
</reference>
<accession>A0ABX5XAX9</accession>
<evidence type="ECO:0000313" key="3">
    <source>
        <dbReference type="Proteomes" id="UP000319068"/>
    </source>
</evidence>
<gene>
    <name evidence="2" type="ORF">FOG94_09670</name>
</gene>
<sequence>MTDDATAVRDLALSTLGLPETWEEPQGYPDSLALSAIDAVYSLRAHYSGVVNVLDRYRALRRAQGADPYQDSGPALLAVIDGAGGPVAASTTLFNEAKAPGVTPPLLKSVVLAHAVAALHRVGIATAADLRDATPSRLAAGRTAWLAVAGVGPVAWDYLQMNVGRQSVKADTMVCRFVTRAVGAPTTVSVVRAKAAVQQAADLVGVPYRALDHRIWRAESGRDRAAVPAGSRPGQPASVVPS</sequence>
<keyword evidence="3" id="KW-1185">Reference proteome</keyword>
<protein>
    <submittedName>
        <fullName evidence="2">Uncharacterized protein</fullName>
    </submittedName>
</protein>
<feature type="region of interest" description="Disordered" evidence="1">
    <location>
        <begin position="222"/>
        <end position="242"/>
    </location>
</feature>